<dbReference type="Gene3D" id="3.40.190.80">
    <property type="match status" value="1"/>
</dbReference>
<dbReference type="InterPro" id="IPR020550">
    <property type="entry name" value="Inositol_monophosphatase_CS"/>
</dbReference>
<dbReference type="SUPFAM" id="SSF56655">
    <property type="entry name" value="Carbohydrate phosphatase"/>
    <property type="match status" value="1"/>
</dbReference>
<comment type="cofactor">
    <cofactor evidence="2 15">
        <name>Mg(2+)</name>
        <dbReference type="ChEBI" id="CHEBI:18420"/>
    </cofactor>
</comment>
<dbReference type="InterPro" id="IPR000760">
    <property type="entry name" value="Inositol_monophosphatase-like"/>
</dbReference>
<dbReference type="Pfam" id="PF00459">
    <property type="entry name" value="Inositol_P"/>
    <property type="match status" value="1"/>
</dbReference>
<accession>A0ABD1FE83</accession>
<feature type="binding site" evidence="15">
    <location>
        <position position="150"/>
    </location>
    <ligand>
        <name>Mg(2+)</name>
        <dbReference type="ChEBI" id="CHEBI:18420"/>
        <label>1</label>
        <note>catalytic</note>
    </ligand>
</feature>
<keyword evidence="7 16" id="KW-0812">Transmembrane</keyword>
<evidence type="ECO:0000256" key="4">
    <source>
        <dbReference type="ARBA" id="ARBA00005152"/>
    </source>
</evidence>
<comment type="pathway">
    <text evidence="4">Polyol metabolism; myo-inositol biosynthesis; myo-inositol from D-glucose 6-phosphate: step 2/2.</text>
</comment>
<gene>
    <name evidence="17" type="ORF">ABEB36_000754</name>
</gene>
<dbReference type="Proteomes" id="UP001566132">
    <property type="component" value="Unassembled WGS sequence"/>
</dbReference>
<evidence type="ECO:0000256" key="8">
    <source>
        <dbReference type="ARBA" id="ARBA00022723"/>
    </source>
</evidence>
<evidence type="ECO:0000256" key="11">
    <source>
        <dbReference type="ARBA" id="ARBA00022989"/>
    </source>
</evidence>
<dbReference type="InterPro" id="IPR050725">
    <property type="entry name" value="CysQ/Inositol_MonoPase"/>
</dbReference>
<dbReference type="FunFam" id="3.30.540.10:FF:000012">
    <property type="entry name" value="Blast:Putative inositol monophosphatase 3"/>
    <property type="match status" value="1"/>
</dbReference>
<comment type="caution">
    <text evidence="17">The sequence shown here is derived from an EMBL/GenBank/DDBJ whole genome shotgun (WGS) entry which is preliminary data.</text>
</comment>
<evidence type="ECO:0000256" key="14">
    <source>
        <dbReference type="ARBA" id="ARBA00042949"/>
    </source>
</evidence>
<feature type="binding site" evidence="15">
    <location>
        <position position="269"/>
    </location>
    <ligand>
        <name>Mg(2+)</name>
        <dbReference type="ChEBI" id="CHEBI:18420"/>
        <label>1</label>
        <note>catalytic</note>
    </ligand>
</feature>
<dbReference type="EMBL" id="JBDJPC010000001">
    <property type="protein sequence ID" value="KAL1516923.1"/>
    <property type="molecule type" value="Genomic_DNA"/>
</dbReference>
<keyword evidence="9" id="KW-0378">Hydrolase</keyword>
<evidence type="ECO:0000256" key="1">
    <source>
        <dbReference type="ARBA" id="ARBA00001033"/>
    </source>
</evidence>
<proteinExistence type="inferred from homology"/>
<evidence type="ECO:0000256" key="12">
    <source>
        <dbReference type="ARBA" id="ARBA00023136"/>
    </source>
</evidence>
<feature type="transmembrane region" description="Helical" evidence="16">
    <location>
        <begin position="12"/>
        <end position="29"/>
    </location>
</feature>
<comment type="catalytic activity">
    <reaction evidence="1">
        <text>a myo-inositol phosphate + H2O = myo-inositol + phosphate</text>
        <dbReference type="Rhea" id="RHEA:24056"/>
        <dbReference type="ChEBI" id="CHEBI:15377"/>
        <dbReference type="ChEBI" id="CHEBI:17268"/>
        <dbReference type="ChEBI" id="CHEBI:43474"/>
        <dbReference type="ChEBI" id="CHEBI:84139"/>
        <dbReference type="EC" id="3.1.3.25"/>
    </reaction>
</comment>
<keyword evidence="8 15" id="KW-0479">Metal-binding</keyword>
<dbReference type="EC" id="3.1.3.25" evidence="6"/>
<dbReference type="PANTHER" id="PTHR43028">
    <property type="entry name" value="3'(2'),5'-BISPHOSPHATE NUCLEOTIDASE 1"/>
    <property type="match status" value="1"/>
</dbReference>
<keyword evidence="11 16" id="KW-1133">Transmembrane helix</keyword>
<protein>
    <recommendedName>
        <fullName evidence="6">inositol-phosphate phosphatase</fullName>
        <ecNumber evidence="6">3.1.3.25</ecNumber>
    </recommendedName>
    <alternativeName>
        <fullName evidence="14">Inositol-1(or 4)-monophosphatase 3</fullName>
    </alternativeName>
    <alternativeName>
        <fullName evidence="13">Myo-inositol monophosphatase A3</fullName>
    </alternativeName>
</protein>
<evidence type="ECO:0000256" key="3">
    <source>
        <dbReference type="ARBA" id="ARBA00004167"/>
    </source>
</evidence>
<evidence type="ECO:0000256" key="6">
    <source>
        <dbReference type="ARBA" id="ARBA00013106"/>
    </source>
</evidence>
<dbReference type="GO" id="GO:0052834">
    <property type="term" value="F:inositol monophosphate phosphatase activity"/>
    <property type="evidence" value="ECO:0007669"/>
    <property type="project" value="UniProtKB-EC"/>
</dbReference>
<comment type="subcellular location">
    <subcellularLocation>
        <location evidence="3">Membrane</location>
        <topology evidence="3">Single-pass membrane protein</topology>
    </subcellularLocation>
</comment>
<evidence type="ECO:0000256" key="13">
    <source>
        <dbReference type="ARBA" id="ARBA00042119"/>
    </source>
</evidence>
<feature type="binding site" evidence="15">
    <location>
        <position position="149"/>
    </location>
    <ligand>
        <name>Mg(2+)</name>
        <dbReference type="ChEBI" id="CHEBI:18420"/>
        <label>1</label>
        <note>catalytic</note>
    </ligand>
</feature>
<dbReference type="PROSITE" id="PS00630">
    <property type="entry name" value="IMP_2"/>
    <property type="match status" value="1"/>
</dbReference>
<feature type="binding site" evidence="15">
    <location>
        <position position="110"/>
    </location>
    <ligand>
        <name>Mg(2+)</name>
        <dbReference type="ChEBI" id="CHEBI:18420"/>
        <label>1</label>
        <note>catalytic</note>
    </ligand>
</feature>
<sequence>MVIGATIKFNRRGYAVLTAVLLIFLYFHFRRVPNRNQELISLVSLLQTSIQAAEEGGKLVVATRNYLTVQLKGKTHEGMDDSVTTADFLSHCIMERIITSAYPSVQFISEEKNVACDPGGDFVLLGKPEIKIPDIQVKASDVTVWIDPLDATHEYTEKLYEYVTTMVCVAVKGEPILGVIHNPFKKTLSWAIVGRGVSNNLKEPLIKDKGLNKKVIISRSHSGTIKEVLGKVCKDCEIVIAAGAGYKALKVAKGDVDAYLHITAIKKWDVCAGHAILNALGGKVTTKHGKKLLYGNDSDVIIQDGLIATLKDHGFFVDKL</sequence>
<dbReference type="Gene3D" id="3.30.540.10">
    <property type="entry name" value="Fructose-1,6-Bisphosphatase, subunit A, domain 1"/>
    <property type="match status" value="1"/>
</dbReference>
<dbReference type="GO" id="GO:0016020">
    <property type="term" value="C:membrane"/>
    <property type="evidence" value="ECO:0007669"/>
    <property type="project" value="UniProtKB-SubCell"/>
</dbReference>
<dbReference type="GO" id="GO:0046872">
    <property type="term" value="F:metal ion binding"/>
    <property type="evidence" value="ECO:0007669"/>
    <property type="project" value="UniProtKB-KW"/>
</dbReference>
<evidence type="ECO:0000313" key="18">
    <source>
        <dbReference type="Proteomes" id="UP001566132"/>
    </source>
</evidence>
<reference evidence="17 18" key="1">
    <citation type="submission" date="2024-05" db="EMBL/GenBank/DDBJ databases">
        <title>Genetic variation in Jamaican populations of the coffee berry borer (Hypothenemus hampei).</title>
        <authorList>
            <person name="Errbii M."/>
            <person name="Myrie A."/>
        </authorList>
    </citation>
    <scope>NUCLEOTIDE SEQUENCE [LARGE SCALE GENOMIC DNA]</scope>
    <source>
        <strain evidence="17">JA-Hopewell-2020-01-JO</strain>
        <tissue evidence="17">Whole body</tissue>
    </source>
</reference>
<evidence type="ECO:0000256" key="2">
    <source>
        <dbReference type="ARBA" id="ARBA00001946"/>
    </source>
</evidence>
<evidence type="ECO:0000256" key="7">
    <source>
        <dbReference type="ARBA" id="ARBA00022692"/>
    </source>
</evidence>
<dbReference type="PANTHER" id="PTHR43028:SF4">
    <property type="entry name" value="INOSITOL MONOPHOSPHATASE 3"/>
    <property type="match status" value="1"/>
</dbReference>
<evidence type="ECO:0000256" key="9">
    <source>
        <dbReference type="ARBA" id="ARBA00022801"/>
    </source>
</evidence>
<comment type="similarity">
    <text evidence="5">Belongs to the inositol monophosphatase superfamily.</text>
</comment>
<evidence type="ECO:0000256" key="15">
    <source>
        <dbReference type="PIRSR" id="PIRSR600760-2"/>
    </source>
</evidence>
<evidence type="ECO:0000256" key="10">
    <source>
        <dbReference type="ARBA" id="ARBA00022842"/>
    </source>
</evidence>
<name>A0ABD1FE83_HYPHA</name>
<feature type="binding site" evidence="15">
    <location>
        <position position="147"/>
    </location>
    <ligand>
        <name>Mg(2+)</name>
        <dbReference type="ChEBI" id="CHEBI:18420"/>
        <label>1</label>
        <note>catalytic</note>
    </ligand>
</feature>
<keyword evidence="10 15" id="KW-0460">Magnesium</keyword>
<dbReference type="GO" id="GO:0005737">
    <property type="term" value="C:cytoplasm"/>
    <property type="evidence" value="ECO:0007669"/>
    <property type="project" value="UniProtKB-ARBA"/>
</dbReference>
<organism evidence="17 18">
    <name type="scientific">Hypothenemus hampei</name>
    <name type="common">Coffee berry borer</name>
    <dbReference type="NCBI Taxonomy" id="57062"/>
    <lineage>
        <taxon>Eukaryota</taxon>
        <taxon>Metazoa</taxon>
        <taxon>Ecdysozoa</taxon>
        <taxon>Arthropoda</taxon>
        <taxon>Hexapoda</taxon>
        <taxon>Insecta</taxon>
        <taxon>Pterygota</taxon>
        <taxon>Neoptera</taxon>
        <taxon>Endopterygota</taxon>
        <taxon>Coleoptera</taxon>
        <taxon>Polyphaga</taxon>
        <taxon>Cucujiformia</taxon>
        <taxon>Curculionidae</taxon>
        <taxon>Scolytinae</taxon>
        <taxon>Hypothenemus</taxon>
    </lineage>
</organism>
<evidence type="ECO:0000313" key="17">
    <source>
        <dbReference type="EMBL" id="KAL1516923.1"/>
    </source>
</evidence>
<evidence type="ECO:0000256" key="5">
    <source>
        <dbReference type="ARBA" id="ARBA00009759"/>
    </source>
</evidence>
<keyword evidence="18" id="KW-1185">Reference proteome</keyword>
<dbReference type="AlphaFoldDB" id="A0ABD1FE83"/>
<evidence type="ECO:0000256" key="16">
    <source>
        <dbReference type="SAM" id="Phobius"/>
    </source>
</evidence>
<keyword evidence="12 16" id="KW-0472">Membrane</keyword>